<proteinExistence type="predicted"/>
<dbReference type="AlphaFoldDB" id="S2KTI1"/>
<dbReference type="RefSeq" id="WP_016360447.1">
    <property type="nucleotide sequence ID" value="NZ_KE150238.1"/>
</dbReference>
<feature type="compositionally biased region" description="Low complexity" evidence="1">
    <location>
        <begin position="106"/>
        <end position="124"/>
    </location>
</feature>
<reference evidence="2 3" key="1">
    <citation type="submission" date="2010-10" db="EMBL/GenBank/DDBJ databases">
        <authorList>
            <consortium name="The Broad Institute Genome Sequencing Platform"/>
            <person name="Ward D."/>
            <person name="Earl A."/>
            <person name="Feldgarden M."/>
            <person name="Young S.K."/>
            <person name="Gargeya S."/>
            <person name="Zeng Q."/>
            <person name="Alvarado L."/>
            <person name="Berlin A."/>
            <person name="Bochicchio J."/>
            <person name="Chapman S.B."/>
            <person name="Chen Z."/>
            <person name="Freedman E."/>
            <person name="Gellesch M."/>
            <person name="Goldberg J."/>
            <person name="Griggs A."/>
            <person name="Gujja S."/>
            <person name="Heilman E."/>
            <person name="Heiman D."/>
            <person name="Howarth C."/>
            <person name="Mehta T."/>
            <person name="Neiman D."/>
            <person name="Pearson M."/>
            <person name="Roberts A."/>
            <person name="Saif S."/>
            <person name="Shea T."/>
            <person name="Shenoy N."/>
            <person name="Sisk P."/>
            <person name="Stolte C."/>
            <person name="Sykes S."/>
            <person name="White J."/>
            <person name="Yandava C."/>
            <person name="Allen-Vercoe E."/>
            <person name="Sibley C."/>
            <person name="Ambrose C.E."/>
            <person name="Strauss J."/>
            <person name="Daigneault M."/>
            <person name="Haas B."/>
            <person name="Nusbaum C."/>
            <person name="Birren B."/>
        </authorList>
    </citation>
    <scope>NUCLEOTIDE SEQUENCE [LARGE SCALE GENOMIC DNA]</scope>
    <source>
        <strain evidence="2 3">3_1_6</strain>
    </source>
</reference>
<dbReference type="STRING" id="563192.HMPREF0179_05108"/>
<dbReference type="EMBL" id="ADCP02000001">
    <property type="protein sequence ID" value="EPC05823.1"/>
    <property type="molecule type" value="Genomic_DNA"/>
</dbReference>
<dbReference type="Proteomes" id="UP000006034">
    <property type="component" value="Unassembled WGS sequence"/>
</dbReference>
<protein>
    <submittedName>
        <fullName evidence="2">Uncharacterized protein</fullName>
    </submittedName>
</protein>
<dbReference type="Gene3D" id="3.40.190.10">
    <property type="entry name" value="Periplasmic binding protein-like II"/>
    <property type="match status" value="2"/>
</dbReference>
<comment type="caution">
    <text evidence="2">The sequence shown here is derived from an EMBL/GenBank/DDBJ whole genome shotgun (WGS) entry which is preliminary data.</text>
</comment>
<name>S2KTI1_BILW3</name>
<accession>S2KTI1</accession>
<evidence type="ECO:0000313" key="2">
    <source>
        <dbReference type="EMBL" id="EPC05823.1"/>
    </source>
</evidence>
<evidence type="ECO:0000313" key="3">
    <source>
        <dbReference type="Proteomes" id="UP000006034"/>
    </source>
</evidence>
<sequence length="124" mass="13555">MSFTSRYNTAMLNSIARDGKLYCLPCSAQVRDIVYNTILFEEKGWKVPYDFNRFIALCRTIEARGIRSIHLSFGNSELLDTAFGATATETASALRPMPNGWPTTKGAGAASGSISAPPSIRFKP</sequence>
<reference evidence="2 3" key="2">
    <citation type="submission" date="2013-04" db="EMBL/GenBank/DDBJ databases">
        <title>The Genome Sequence of Bilophila wadsworthia 3_1_6.</title>
        <authorList>
            <consortium name="The Broad Institute Genomics Platform"/>
            <person name="Earl A."/>
            <person name="Ward D."/>
            <person name="Feldgarden M."/>
            <person name="Gevers D."/>
            <person name="Sibley C."/>
            <person name="Strauss J."/>
            <person name="Allen-Vercoe E."/>
            <person name="Walker B."/>
            <person name="Young S."/>
            <person name="Zeng Q."/>
            <person name="Gargeya S."/>
            <person name="Fitzgerald M."/>
            <person name="Haas B."/>
            <person name="Abouelleil A."/>
            <person name="Allen A.W."/>
            <person name="Alvarado L."/>
            <person name="Arachchi H.M."/>
            <person name="Berlin A.M."/>
            <person name="Chapman S.B."/>
            <person name="Gainer-Dewar J."/>
            <person name="Goldberg J."/>
            <person name="Griggs A."/>
            <person name="Gujja S."/>
            <person name="Hansen M."/>
            <person name="Howarth C."/>
            <person name="Imamovic A."/>
            <person name="Ireland A."/>
            <person name="Larimer J."/>
            <person name="McCowan C."/>
            <person name="Murphy C."/>
            <person name="Pearson M."/>
            <person name="Poon T.W."/>
            <person name="Priest M."/>
            <person name="Roberts A."/>
            <person name="Saif S."/>
            <person name="Shea T."/>
            <person name="Sisk P."/>
            <person name="Sykes S."/>
            <person name="Wortman J."/>
            <person name="Nusbaum C."/>
            <person name="Birren B."/>
        </authorList>
    </citation>
    <scope>NUCLEOTIDE SEQUENCE [LARGE SCALE GENOMIC DNA]</scope>
    <source>
        <strain evidence="2 3">3_1_6</strain>
    </source>
</reference>
<feature type="region of interest" description="Disordered" evidence="1">
    <location>
        <begin position="93"/>
        <end position="124"/>
    </location>
</feature>
<dbReference type="GeneID" id="78087891"/>
<keyword evidence="3" id="KW-1185">Reference proteome</keyword>
<organism evidence="2 3">
    <name type="scientific">Bilophila wadsworthia (strain 3_1_6)</name>
    <dbReference type="NCBI Taxonomy" id="563192"/>
    <lineage>
        <taxon>Bacteria</taxon>
        <taxon>Pseudomonadati</taxon>
        <taxon>Thermodesulfobacteriota</taxon>
        <taxon>Desulfovibrionia</taxon>
        <taxon>Desulfovibrionales</taxon>
        <taxon>Desulfovibrionaceae</taxon>
        <taxon>Bilophila</taxon>
    </lineage>
</organism>
<dbReference type="HOGENOM" id="CLU_1999477_0_0_7"/>
<gene>
    <name evidence="2" type="ORF">HMPREF0179_05108</name>
</gene>
<dbReference type="eggNOG" id="COG1653">
    <property type="taxonomic scope" value="Bacteria"/>
</dbReference>
<dbReference type="SUPFAM" id="SSF53850">
    <property type="entry name" value="Periplasmic binding protein-like II"/>
    <property type="match status" value="1"/>
</dbReference>
<evidence type="ECO:0000256" key="1">
    <source>
        <dbReference type="SAM" id="MobiDB-lite"/>
    </source>
</evidence>